<gene>
    <name evidence="2" type="ORF">OM075_10120</name>
</gene>
<evidence type="ECO:0000256" key="1">
    <source>
        <dbReference type="SAM" id="Phobius"/>
    </source>
</evidence>
<dbReference type="AlphaFoldDB" id="A0AAE3M490"/>
<keyword evidence="3" id="KW-1185">Reference proteome</keyword>
<evidence type="ECO:0000313" key="3">
    <source>
        <dbReference type="Proteomes" id="UP001209229"/>
    </source>
</evidence>
<evidence type="ECO:0000313" key="2">
    <source>
        <dbReference type="EMBL" id="MCW3786824.1"/>
    </source>
</evidence>
<feature type="transmembrane region" description="Helical" evidence="1">
    <location>
        <begin position="89"/>
        <end position="105"/>
    </location>
</feature>
<dbReference type="RefSeq" id="WP_301190389.1">
    <property type="nucleotide sequence ID" value="NZ_JAPDPJ010000019.1"/>
</dbReference>
<keyword evidence="1" id="KW-0472">Membrane</keyword>
<sequence>MILKQVHNNKIGAYAFMLLVLIVLWVIPVLKSDVVTVSVHSKMPLWNLLSPLVKNNWVSLLSSFFCALFIVLGITRYNTRYSLLHSQSALPGFIFILLAGSIPSIQHLSPIWLSAIFIILSFGYLYEAYNYRKTMKECFLASFWIAVGSLFSYKIVLLFPLIILVMSVLRVLSFKSLLASIIGFILPWIFVLGYEMALGSIDDFLFYIEPTKQKLIWPYDFSTITLIYFGILLLLLFISIIKVVNELGKKKIFTRKQYNSVILTSIYIIVVVIATGGAKEIIPLVSIFFTLLIAHLIGSLTSWLWQNIFFFSVAALTIIGQLFL</sequence>
<organism evidence="2 3">
    <name type="scientific">Plebeiibacterium sediminum</name>
    <dbReference type="NCBI Taxonomy" id="2992112"/>
    <lineage>
        <taxon>Bacteria</taxon>
        <taxon>Pseudomonadati</taxon>
        <taxon>Bacteroidota</taxon>
        <taxon>Bacteroidia</taxon>
        <taxon>Marinilabiliales</taxon>
        <taxon>Marinilabiliaceae</taxon>
        <taxon>Plebeiibacterium</taxon>
    </lineage>
</organism>
<feature type="transmembrane region" description="Helical" evidence="1">
    <location>
        <begin position="12"/>
        <end position="30"/>
    </location>
</feature>
<feature type="transmembrane region" description="Helical" evidence="1">
    <location>
        <begin position="258"/>
        <end position="274"/>
    </location>
</feature>
<keyword evidence="1" id="KW-0812">Transmembrane</keyword>
<proteinExistence type="predicted"/>
<feature type="transmembrane region" description="Helical" evidence="1">
    <location>
        <begin position="141"/>
        <end position="166"/>
    </location>
</feature>
<feature type="transmembrane region" description="Helical" evidence="1">
    <location>
        <begin position="281"/>
        <end position="298"/>
    </location>
</feature>
<feature type="transmembrane region" description="Helical" evidence="1">
    <location>
        <begin position="57"/>
        <end position="77"/>
    </location>
</feature>
<name>A0AAE3M490_9BACT</name>
<dbReference type="Proteomes" id="UP001209229">
    <property type="component" value="Unassembled WGS sequence"/>
</dbReference>
<reference evidence="2" key="1">
    <citation type="submission" date="2022-10" db="EMBL/GenBank/DDBJ databases">
        <authorList>
            <person name="Yu W.X."/>
        </authorList>
    </citation>
    <scope>NUCLEOTIDE SEQUENCE</scope>
    <source>
        <strain evidence="2">AAT</strain>
    </source>
</reference>
<keyword evidence="1" id="KW-1133">Transmembrane helix</keyword>
<feature type="transmembrane region" description="Helical" evidence="1">
    <location>
        <begin position="111"/>
        <end position="129"/>
    </location>
</feature>
<comment type="caution">
    <text evidence="2">The sequence shown here is derived from an EMBL/GenBank/DDBJ whole genome shotgun (WGS) entry which is preliminary data.</text>
</comment>
<feature type="transmembrane region" description="Helical" evidence="1">
    <location>
        <begin position="215"/>
        <end position="238"/>
    </location>
</feature>
<feature type="transmembrane region" description="Helical" evidence="1">
    <location>
        <begin position="172"/>
        <end position="194"/>
    </location>
</feature>
<dbReference type="EMBL" id="JAPDPJ010000019">
    <property type="protein sequence ID" value="MCW3786824.1"/>
    <property type="molecule type" value="Genomic_DNA"/>
</dbReference>
<protein>
    <submittedName>
        <fullName evidence="2">Uncharacterized protein</fullName>
    </submittedName>
</protein>
<accession>A0AAE3M490</accession>